<dbReference type="RefSeq" id="WP_413259786.1">
    <property type="nucleotide sequence ID" value="NZ_JBHFNS010000087.1"/>
</dbReference>
<evidence type="ECO:0000256" key="2">
    <source>
        <dbReference type="ARBA" id="ARBA00035104"/>
    </source>
</evidence>
<dbReference type="Pfam" id="PF01250">
    <property type="entry name" value="Ribosomal_S6"/>
    <property type="match status" value="1"/>
</dbReference>
<keyword evidence="6" id="KW-1185">Reference proteome</keyword>
<proteinExistence type="inferred from homology"/>
<dbReference type="CDD" id="cd15487">
    <property type="entry name" value="bS6_chloro_cyano"/>
    <property type="match status" value="1"/>
</dbReference>
<dbReference type="InterPro" id="IPR000529">
    <property type="entry name" value="Ribosomal_bS6"/>
</dbReference>
<dbReference type="NCBIfam" id="TIGR00166">
    <property type="entry name" value="S6"/>
    <property type="match status" value="1"/>
</dbReference>
<protein>
    <recommendedName>
        <fullName evidence="3 4">Small ribosomal subunit protein bS6</fullName>
    </recommendedName>
</protein>
<keyword evidence="4" id="KW-0687">Ribonucleoprotein</keyword>
<dbReference type="EMBL" id="JBHFNS010000087">
    <property type="protein sequence ID" value="MFB2938303.1"/>
    <property type="molecule type" value="Genomic_DNA"/>
</dbReference>
<keyword evidence="4" id="KW-0699">rRNA-binding</keyword>
<accession>A0ABV4YIF3</accession>
<reference evidence="5 6" key="1">
    <citation type="submission" date="2024-09" db="EMBL/GenBank/DDBJ databases">
        <title>Floridaenema gen nov. (Aerosakkonemataceae, Aerosakkonematales ord. nov., Cyanobacteria) from benthic tropical and subtropical fresh waters, with the description of four new species.</title>
        <authorList>
            <person name="Moretto J.A."/>
            <person name="Berthold D.E."/>
            <person name="Lefler F.W."/>
            <person name="Huang I.-S."/>
            <person name="Laughinghouse H. IV."/>
        </authorList>
    </citation>
    <scope>NUCLEOTIDE SEQUENCE [LARGE SCALE GENOMIC DNA]</scope>
    <source>
        <strain evidence="5 6">BLCC-F154</strain>
    </source>
</reference>
<evidence type="ECO:0000256" key="3">
    <source>
        <dbReference type="ARBA" id="ARBA00035294"/>
    </source>
</evidence>
<dbReference type="HAMAP" id="MF_00360">
    <property type="entry name" value="Ribosomal_bS6"/>
    <property type="match status" value="1"/>
</dbReference>
<dbReference type="Proteomes" id="UP001576776">
    <property type="component" value="Unassembled WGS sequence"/>
</dbReference>
<comment type="caution">
    <text evidence="5">The sequence shown here is derived from an EMBL/GenBank/DDBJ whole genome shotgun (WGS) entry which is preliminary data.</text>
</comment>
<evidence type="ECO:0000256" key="1">
    <source>
        <dbReference type="ARBA" id="ARBA00009512"/>
    </source>
</evidence>
<comment type="similarity">
    <text evidence="1 4">Belongs to the bacterial ribosomal protein bS6 family.</text>
</comment>
<sequence>MNSYETMYILRPDLLDEQVNQTIEKYQSMLRDQGAQDLSVQLRGKHRLAYEINRQRDGIYVQMNYQANGSVVAPMERAMRLSEEVIRYLTIRLEDVSPKAAASAEAEAETADATA</sequence>
<comment type="function">
    <text evidence="2 4">Binds together with bS18 to 16S ribosomal RNA.</text>
</comment>
<keyword evidence="4" id="KW-0694">RNA-binding</keyword>
<keyword evidence="4 5" id="KW-0689">Ribosomal protein</keyword>
<dbReference type="Gene3D" id="3.30.70.60">
    <property type="match status" value="1"/>
</dbReference>
<dbReference type="GO" id="GO:0005840">
    <property type="term" value="C:ribosome"/>
    <property type="evidence" value="ECO:0007669"/>
    <property type="project" value="UniProtKB-KW"/>
</dbReference>
<organism evidence="5 6">
    <name type="scientific">Floridaenema fluviatile BLCC-F154</name>
    <dbReference type="NCBI Taxonomy" id="3153640"/>
    <lineage>
        <taxon>Bacteria</taxon>
        <taxon>Bacillati</taxon>
        <taxon>Cyanobacteriota</taxon>
        <taxon>Cyanophyceae</taxon>
        <taxon>Oscillatoriophycideae</taxon>
        <taxon>Aerosakkonematales</taxon>
        <taxon>Aerosakkonemataceae</taxon>
        <taxon>Floridanema</taxon>
        <taxon>Floridanema fluviatile</taxon>
    </lineage>
</organism>
<evidence type="ECO:0000313" key="5">
    <source>
        <dbReference type="EMBL" id="MFB2938303.1"/>
    </source>
</evidence>
<dbReference type="SUPFAM" id="SSF54995">
    <property type="entry name" value="Ribosomal protein S6"/>
    <property type="match status" value="1"/>
</dbReference>
<gene>
    <name evidence="4 5" type="primary">rpsF</name>
    <name evidence="4" type="synonym">rps6</name>
    <name evidence="5" type="ORF">ACE1B6_23905</name>
</gene>
<dbReference type="PANTHER" id="PTHR21011:SF1">
    <property type="entry name" value="SMALL RIBOSOMAL SUBUNIT PROTEIN BS6M"/>
    <property type="match status" value="1"/>
</dbReference>
<dbReference type="InterPro" id="IPR014717">
    <property type="entry name" value="Transl_elong_EF1B/ribsomal_bS6"/>
</dbReference>
<dbReference type="PANTHER" id="PTHR21011">
    <property type="entry name" value="MITOCHONDRIAL 28S RIBOSOMAL PROTEIN S6"/>
    <property type="match status" value="1"/>
</dbReference>
<name>A0ABV4YIF3_9CYAN</name>
<evidence type="ECO:0000256" key="4">
    <source>
        <dbReference type="HAMAP-Rule" id="MF_00360"/>
    </source>
</evidence>
<evidence type="ECO:0000313" key="6">
    <source>
        <dbReference type="Proteomes" id="UP001576776"/>
    </source>
</evidence>
<dbReference type="InterPro" id="IPR035980">
    <property type="entry name" value="Ribosomal_bS6_sf"/>
</dbReference>
<dbReference type="InterPro" id="IPR020814">
    <property type="entry name" value="Ribosomal_S6_plastid/chlpt"/>
</dbReference>